<sequence>MNKEETLRDHYWKKFKDDNQVATLFSPKCKEVGTKLVELMKKEDLTYDQAYASLQHAYELIKYESNFMKLQ</sequence>
<gene>
    <name evidence="1" type="ORF">Lani381_0408</name>
</gene>
<keyword evidence="2" id="KW-1185">Reference proteome</keyword>
<evidence type="ECO:0000313" key="2">
    <source>
        <dbReference type="Proteomes" id="UP000027129"/>
    </source>
</evidence>
<dbReference type="EMBL" id="JMHU01000004">
    <property type="protein sequence ID" value="KDA46388.1"/>
    <property type="molecule type" value="Genomic_DNA"/>
</dbReference>
<protein>
    <submittedName>
        <fullName evidence="1">Uncharacterized protein</fullName>
    </submittedName>
</protein>
<dbReference type="Proteomes" id="UP000027129">
    <property type="component" value="Unassembled WGS sequence"/>
</dbReference>
<evidence type="ECO:0000313" key="1">
    <source>
        <dbReference type="EMBL" id="KDA46388.1"/>
    </source>
</evidence>
<comment type="caution">
    <text evidence="1">The sequence shown here is derived from an EMBL/GenBank/DDBJ whole genome shotgun (WGS) entry which is preliminary data.</text>
</comment>
<accession>A0ABR4RQN2</accession>
<proteinExistence type="predicted"/>
<dbReference type="RefSeq" id="WP_035447295.1">
    <property type="nucleotide sequence ID" value="NZ_CP195054.1"/>
</dbReference>
<reference evidence="1 2" key="1">
    <citation type="submission" date="2014-04" db="EMBL/GenBank/DDBJ databases">
        <title>Draft Genome Sequence of Lactobacillus animalis 381-IL-28.</title>
        <authorList>
            <person name="Sturino J.M."/>
            <person name="Rajendran M."/>
            <person name="Altermann E."/>
        </authorList>
    </citation>
    <scope>NUCLEOTIDE SEQUENCE [LARGE SCALE GENOMIC DNA]</scope>
    <source>
        <strain evidence="1 2">381-IL-28</strain>
    </source>
</reference>
<organism evidence="1 2">
    <name type="scientific">Ligilactobacillus animalis</name>
    <dbReference type="NCBI Taxonomy" id="1605"/>
    <lineage>
        <taxon>Bacteria</taxon>
        <taxon>Bacillati</taxon>
        <taxon>Bacillota</taxon>
        <taxon>Bacilli</taxon>
        <taxon>Lactobacillales</taxon>
        <taxon>Lactobacillaceae</taxon>
        <taxon>Ligilactobacillus</taxon>
    </lineage>
</organism>
<name>A0ABR4RQN2_9LACO</name>